<dbReference type="AlphaFoldDB" id="A0A9X3S6L7"/>
<feature type="domain" description="DUF6596" evidence="7">
    <location>
        <begin position="162"/>
        <end position="256"/>
    </location>
</feature>
<accession>A0A9X3S6L7</accession>
<comment type="caution">
    <text evidence="8">The sequence shown here is derived from an EMBL/GenBank/DDBJ whole genome shotgun (WGS) entry which is preliminary data.</text>
</comment>
<dbReference type="InterPro" id="IPR013249">
    <property type="entry name" value="RNA_pol_sigma70_r4_t2"/>
</dbReference>
<dbReference type="SUPFAM" id="SSF48452">
    <property type="entry name" value="TPR-like"/>
    <property type="match status" value="1"/>
</dbReference>
<dbReference type="InterPro" id="IPR011990">
    <property type="entry name" value="TPR-like_helical_dom_sf"/>
</dbReference>
<dbReference type="Gene3D" id="1.10.1740.10">
    <property type="match status" value="1"/>
</dbReference>
<dbReference type="EMBL" id="JAPDOD010000020">
    <property type="protein sequence ID" value="MDA0162748.1"/>
    <property type="molecule type" value="Genomic_DNA"/>
</dbReference>
<evidence type="ECO:0000259" key="6">
    <source>
        <dbReference type="Pfam" id="PF08281"/>
    </source>
</evidence>
<dbReference type="GO" id="GO:0016987">
    <property type="term" value="F:sigma factor activity"/>
    <property type="evidence" value="ECO:0007669"/>
    <property type="project" value="UniProtKB-KW"/>
</dbReference>
<keyword evidence="2" id="KW-0805">Transcription regulation</keyword>
<dbReference type="SUPFAM" id="SSF88946">
    <property type="entry name" value="Sigma2 domain of RNA polymerase sigma factors"/>
    <property type="match status" value="1"/>
</dbReference>
<feature type="domain" description="RNA polymerase sigma-70 region 2" evidence="5">
    <location>
        <begin position="1"/>
        <end position="53"/>
    </location>
</feature>
<dbReference type="SUPFAM" id="SSF88659">
    <property type="entry name" value="Sigma3 and sigma4 domains of RNA polymerase sigma factors"/>
    <property type="match status" value="1"/>
</dbReference>
<dbReference type="InterPro" id="IPR046531">
    <property type="entry name" value="DUF6596"/>
</dbReference>
<organism evidence="8 9">
    <name type="scientific">Solirubrobacter ginsenosidimutans</name>
    <dbReference type="NCBI Taxonomy" id="490573"/>
    <lineage>
        <taxon>Bacteria</taxon>
        <taxon>Bacillati</taxon>
        <taxon>Actinomycetota</taxon>
        <taxon>Thermoleophilia</taxon>
        <taxon>Solirubrobacterales</taxon>
        <taxon>Solirubrobacteraceae</taxon>
        <taxon>Solirubrobacter</taxon>
    </lineage>
</organism>
<evidence type="ECO:0000256" key="3">
    <source>
        <dbReference type="ARBA" id="ARBA00023082"/>
    </source>
</evidence>
<proteinExistence type="inferred from homology"/>
<dbReference type="Proteomes" id="UP001149140">
    <property type="component" value="Unassembled WGS sequence"/>
</dbReference>
<dbReference type="Pfam" id="PF04542">
    <property type="entry name" value="Sigma70_r2"/>
    <property type="match status" value="1"/>
</dbReference>
<dbReference type="RefSeq" id="WP_270042048.1">
    <property type="nucleotide sequence ID" value="NZ_JAPDOD010000020.1"/>
</dbReference>
<dbReference type="InterPro" id="IPR007627">
    <property type="entry name" value="RNA_pol_sigma70_r2"/>
</dbReference>
<keyword evidence="9" id="KW-1185">Reference proteome</keyword>
<comment type="similarity">
    <text evidence="1">Belongs to the sigma-70 factor family. ECF subfamily.</text>
</comment>
<evidence type="ECO:0000259" key="7">
    <source>
        <dbReference type="Pfam" id="PF20239"/>
    </source>
</evidence>
<dbReference type="GO" id="GO:0003677">
    <property type="term" value="F:DNA binding"/>
    <property type="evidence" value="ECO:0007669"/>
    <property type="project" value="InterPro"/>
</dbReference>
<name>A0A9X3S6L7_9ACTN</name>
<evidence type="ECO:0000313" key="8">
    <source>
        <dbReference type="EMBL" id="MDA0162748.1"/>
    </source>
</evidence>
<dbReference type="PANTHER" id="PTHR47756:SF2">
    <property type="entry name" value="BLL6612 PROTEIN"/>
    <property type="match status" value="1"/>
</dbReference>
<evidence type="ECO:0000313" key="9">
    <source>
        <dbReference type="Proteomes" id="UP001149140"/>
    </source>
</evidence>
<dbReference type="Pfam" id="PF08281">
    <property type="entry name" value="Sigma70_r4_2"/>
    <property type="match status" value="1"/>
</dbReference>
<dbReference type="InterPro" id="IPR013325">
    <property type="entry name" value="RNA_pol_sigma_r2"/>
</dbReference>
<dbReference type="InterPro" id="IPR013324">
    <property type="entry name" value="RNA_pol_sigma_r3/r4-like"/>
</dbReference>
<dbReference type="Pfam" id="PF20239">
    <property type="entry name" value="DUF6596"/>
    <property type="match status" value="1"/>
</dbReference>
<keyword evidence="3" id="KW-0731">Sigma factor</keyword>
<gene>
    <name evidence="8" type="ORF">OM076_20920</name>
</gene>
<sequence length="382" mass="42332">MLGDLDRAEEAVQDAFLTALEHWPARGAPDNPAAWIVTAARNRALDRIRTERRWAGRRAELEGELRALGGGEDESEAELELVSPIPDERLRLIFTTCHPALAPEARVGLTLRALGGLTTGEVARAFLISEPAMAQRIVRAKQKIASAGIRYEVPRDVDLPARLRSVLATVYLVFNAGYGPPVRAGLCEEAIRLARVLVDLMPDEPEAIGLLALMLLQHSRRDARVDADGRLVLLPDQDRSRWDVTAIMEGERLVARGWRLGRLGPHLAQASIAVEHSRGSDWTRIVWLYDQLWAISPTPIVALNRAVAIAERDGPQAGLDLMDELDLGGYHLFHAARADLLRRLDRRDEAADAYLKALSLTDSEVERDFLAQRLHNIKGLSL</sequence>
<protein>
    <submittedName>
        <fullName evidence="8">RNA polymerase sigma factor</fullName>
    </submittedName>
</protein>
<feature type="domain" description="RNA polymerase sigma factor 70 region 4 type 2" evidence="6">
    <location>
        <begin position="93"/>
        <end position="144"/>
    </location>
</feature>
<evidence type="ECO:0000256" key="2">
    <source>
        <dbReference type="ARBA" id="ARBA00023015"/>
    </source>
</evidence>
<keyword evidence="4" id="KW-0804">Transcription</keyword>
<reference evidence="8" key="1">
    <citation type="submission" date="2022-10" db="EMBL/GenBank/DDBJ databases">
        <title>The WGS of Solirubrobacter ginsenosidimutans DSM 21036.</title>
        <authorList>
            <person name="Jiang Z."/>
        </authorList>
    </citation>
    <scope>NUCLEOTIDE SEQUENCE</scope>
    <source>
        <strain evidence="8">DSM 21036</strain>
    </source>
</reference>
<evidence type="ECO:0000256" key="1">
    <source>
        <dbReference type="ARBA" id="ARBA00010641"/>
    </source>
</evidence>
<evidence type="ECO:0000259" key="5">
    <source>
        <dbReference type="Pfam" id="PF04542"/>
    </source>
</evidence>
<dbReference type="PANTHER" id="PTHR47756">
    <property type="entry name" value="BLL6612 PROTEIN-RELATED"/>
    <property type="match status" value="1"/>
</dbReference>
<dbReference type="GO" id="GO:0006352">
    <property type="term" value="P:DNA-templated transcription initiation"/>
    <property type="evidence" value="ECO:0007669"/>
    <property type="project" value="InterPro"/>
</dbReference>
<evidence type="ECO:0000256" key="4">
    <source>
        <dbReference type="ARBA" id="ARBA00023163"/>
    </source>
</evidence>